<keyword evidence="1" id="KW-0472">Membrane</keyword>
<evidence type="ECO:0000313" key="2">
    <source>
        <dbReference type="EMBL" id="CAI2375260.1"/>
    </source>
</evidence>
<sequence length="267" mass="30652">MTFQMIEYLSLTFRLIKRERTCNKASRKMTIFAFFIISIGLVKLCVDIGKIILVHFIKIQNKTEDSKEVLDFPDGPLFLAATLDLCISISIIVAGVIIKIATYYPTQTKAKLLSKRVLIIIIVCFCLLSLVYFLVVYALEDGLSDFLEKKHLRMKADRQRHHERQKYQLSDPVDISNGRYYSSNSIREDFIAMLFLCITTTFAVLCCCLTLYSCCALSTVSTYQNSVKVLSLLQEFPSKKFDIEFAKQLNEDSKEYNTFGRSNDVKI</sequence>
<protein>
    <submittedName>
        <fullName evidence="2">Uncharacterized protein</fullName>
    </submittedName>
</protein>
<feature type="transmembrane region" description="Helical" evidence="1">
    <location>
        <begin position="77"/>
        <end position="105"/>
    </location>
</feature>
<dbReference type="AlphaFoldDB" id="A0AAD2CZN7"/>
<feature type="transmembrane region" description="Helical" evidence="1">
    <location>
        <begin position="30"/>
        <end position="57"/>
    </location>
</feature>
<accession>A0AAD2CZN7</accession>
<dbReference type="Proteomes" id="UP001295684">
    <property type="component" value="Unassembled WGS sequence"/>
</dbReference>
<keyword evidence="1" id="KW-1133">Transmembrane helix</keyword>
<keyword evidence="1" id="KW-0812">Transmembrane</keyword>
<name>A0AAD2CZN7_EUPCR</name>
<keyword evidence="3" id="KW-1185">Reference proteome</keyword>
<reference evidence="2" key="1">
    <citation type="submission" date="2023-07" db="EMBL/GenBank/DDBJ databases">
        <authorList>
            <consortium name="AG Swart"/>
            <person name="Singh M."/>
            <person name="Singh A."/>
            <person name="Seah K."/>
            <person name="Emmerich C."/>
        </authorList>
    </citation>
    <scope>NUCLEOTIDE SEQUENCE</scope>
    <source>
        <strain evidence="2">DP1</strain>
    </source>
</reference>
<feature type="transmembrane region" description="Helical" evidence="1">
    <location>
        <begin position="190"/>
        <end position="212"/>
    </location>
</feature>
<organism evidence="2 3">
    <name type="scientific">Euplotes crassus</name>
    <dbReference type="NCBI Taxonomy" id="5936"/>
    <lineage>
        <taxon>Eukaryota</taxon>
        <taxon>Sar</taxon>
        <taxon>Alveolata</taxon>
        <taxon>Ciliophora</taxon>
        <taxon>Intramacronucleata</taxon>
        <taxon>Spirotrichea</taxon>
        <taxon>Hypotrichia</taxon>
        <taxon>Euplotida</taxon>
        <taxon>Euplotidae</taxon>
        <taxon>Moneuplotes</taxon>
    </lineage>
</organism>
<proteinExistence type="predicted"/>
<gene>
    <name evidence="2" type="ORF">ECRASSUSDP1_LOCUS16622</name>
</gene>
<dbReference type="EMBL" id="CAMPGE010016725">
    <property type="protein sequence ID" value="CAI2375260.1"/>
    <property type="molecule type" value="Genomic_DNA"/>
</dbReference>
<evidence type="ECO:0000256" key="1">
    <source>
        <dbReference type="SAM" id="Phobius"/>
    </source>
</evidence>
<feature type="transmembrane region" description="Helical" evidence="1">
    <location>
        <begin position="117"/>
        <end position="139"/>
    </location>
</feature>
<evidence type="ECO:0000313" key="3">
    <source>
        <dbReference type="Proteomes" id="UP001295684"/>
    </source>
</evidence>
<comment type="caution">
    <text evidence="2">The sequence shown here is derived from an EMBL/GenBank/DDBJ whole genome shotgun (WGS) entry which is preliminary data.</text>
</comment>